<feature type="compositionally biased region" description="Pro residues" evidence="1">
    <location>
        <begin position="1"/>
        <end position="19"/>
    </location>
</feature>
<keyword evidence="4" id="KW-1185">Reference proteome</keyword>
<proteinExistence type="predicted"/>
<reference evidence="3 4" key="1">
    <citation type="submission" date="2021-01" db="EMBL/GenBank/DDBJ databases">
        <title>Actinoplanes sp. nov. LDG1-01 isolated from lichen.</title>
        <authorList>
            <person name="Saeng-In P."/>
            <person name="Phongsopitanun W."/>
            <person name="Kanchanasin P."/>
            <person name="Yuki M."/>
            <person name="Kudo T."/>
            <person name="Ohkuma M."/>
            <person name="Tanasupawat S."/>
        </authorList>
    </citation>
    <scope>NUCLEOTIDE SEQUENCE [LARGE SCALE GENOMIC DNA]</scope>
    <source>
        <strain evidence="3 4">LDG1-01</strain>
    </source>
</reference>
<dbReference type="RefSeq" id="WP_202996148.1">
    <property type="nucleotide sequence ID" value="NZ_JAENHO010000011.1"/>
</dbReference>
<comment type="caution">
    <text evidence="3">The sequence shown here is derived from an EMBL/GenBank/DDBJ whole genome shotgun (WGS) entry which is preliminary data.</text>
</comment>
<feature type="compositionally biased region" description="Low complexity" evidence="1">
    <location>
        <begin position="53"/>
        <end position="69"/>
    </location>
</feature>
<evidence type="ECO:0000313" key="4">
    <source>
        <dbReference type="Proteomes" id="UP000598996"/>
    </source>
</evidence>
<gene>
    <name evidence="3" type="ORF">JKJ07_34540</name>
</gene>
<sequence>MTTPQPPEQSQPASVPPPAAGAAEPAAENPWQRPAPEATPAASGQAPAEGDASPHTAAAPAPVAAPDPAGVWPNQGVEVPGPQEAAPPRTDNGSRRLLLAGGVGVLAGALIVGILWAASSFVGGGGGNDAEADAAAACGVFERVPDTWQPETLTDQTTYQLGGAIALAQAAGNADEDYRVLAAQAQQVQQAVVTFNLSRVAQLVVDVRNTCNEL</sequence>
<feature type="compositionally biased region" description="Low complexity" evidence="1">
    <location>
        <begin position="20"/>
        <end position="30"/>
    </location>
</feature>
<keyword evidence="2" id="KW-0812">Transmembrane</keyword>
<evidence type="ECO:0000256" key="1">
    <source>
        <dbReference type="SAM" id="MobiDB-lite"/>
    </source>
</evidence>
<feature type="region of interest" description="Disordered" evidence="1">
    <location>
        <begin position="1"/>
        <end position="92"/>
    </location>
</feature>
<name>A0ABS1VY86_9ACTN</name>
<accession>A0ABS1VY86</accession>
<keyword evidence="2" id="KW-1133">Transmembrane helix</keyword>
<evidence type="ECO:0000256" key="2">
    <source>
        <dbReference type="SAM" id="Phobius"/>
    </source>
</evidence>
<evidence type="ECO:0000313" key="3">
    <source>
        <dbReference type="EMBL" id="MBL7259447.1"/>
    </source>
</evidence>
<keyword evidence="2" id="KW-0472">Membrane</keyword>
<dbReference type="EMBL" id="JAENHO010000011">
    <property type="protein sequence ID" value="MBL7259447.1"/>
    <property type="molecule type" value="Genomic_DNA"/>
</dbReference>
<dbReference type="Proteomes" id="UP000598996">
    <property type="component" value="Unassembled WGS sequence"/>
</dbReference>
<protein>
    <submittedName>
        <fullName evidence="3">Uncharacterized protein</fullName>
    </submittedName>
</protein>
<organism evidence="3 4">
    <name type="scientific">Paractinoplanes lichenicola</name>
    <dbReference type="NCBI Taxonomy" id="2802976"/>
    <lineage>
        <taxon>Bacteria</taxon>
        <taxon>Bacillati</taxon>
        <taxon>Actinomycetota</taxon>
        <taxon>Actinomycetes</taxon>
        <taxon>Micromonosporales</taxon>
        <taxon>Micromonosporaceae</taxon>
        <taxon>Paractinoplanes</taxon>
    </lineage>
</organism>
<feature type="transmembrane region" description="Helical" evidence="2">
    <location>
        <begin position="97"/>
        <end position="118"/>
    </location>
</feature>